<dbReference type="Pfam" id="PF05637">
    <property type="entry name" value="Glyco_transf_34"/>
    <property type="match status" value="1"/>
</dbReference>
<comment type="similarity">
    <text evidence="1">Belongs to the glycosyltransferase 34 family.</text>
</comment>
<evidence type="ECO:0000256" key="3">
    <source>
        <dbReference type="ARBA" id="ARBA00022679"/>
    </source>
</evidence>
<dbReference type="Gene3D" id="3.90.550.10">
    <property type="entry name" value="Spore Coat Polysaccharide Biosynthesis Protein SpsA, Chain A"/>
    <property type="match status" value="1"/>
</dbReference>
<dbReference type="InterPro" id="IPR029044">
    <property type="entry name" value="Nucleotide-diphossugar_trans"/>
</dbReference>
<dbReference type="Proteomes" id="UP001230188">
    <property type="component" value="Unassembled WGS sequence"/>
</dbReference>
<keyword evidence="3" id="KW-0808">Transferase</keyword>
<dbReference type="GO" id="GO:0000139">
    <property type="term" value="C:Golgi membrane"/>
    <property type="evidence" value="ECO:0007669"/>
    <property type="project" value="TreeGrafter"/>
</dbReference>
<proteinExistence type="inferred from homology"/>
<dbReference type="PANTHER" id="PTHR31306">
    <property type="entry name" value="ALPHA-1,6-MANNOSYLTRANSFERASE MNN11-RELATED"/>
    <property type="match status" value="1"/>
</dbReference>
<sequence>MEIARQSEGFVSLVPNGFFAARWPPFRKVRRFIAAAKRFSSVHNWTRKDSVREAVRYVSDAPRNSRRTCSPEKKKNVLATRVMDAERLACVGAGKAPPQSIAIVTGVNERPPPNGVADVDLAASKRAYALRHGYEFLFYVPKDDGRPLEFSKIDALQDAAHNNRRHKWLVWMDADVWVNPRFATLGLDLWLRDVPKDRHIVLANYRGFNTGVLAVRSGRRGRELLAMWRAVADAGLASCHPHDQAALQYLQLWHLRNDVFGFNCTRTSPKAATCGGFWSCIPLWNEALRKAAGAGVFSYLRGTLPKWDAGDVVDRGFANPELAPFWVATETPDRPKLQCFRCTTSLDEASRYPGKNFPKLSDDAMDGFLLNHKAQRLFYQTAFQVSRDPNHPCFVPQSVIDHYKP</sequence>
<keyword evidence="2" id="KW-0328">Glycosyltransferase</keyword>
<dbReference type="GO" id="GO:0006487">
    <property type="term" value="P:protein N-linked glycosylation"/>
    <property type="evidence" value="ECO:0007669"/>
    <property type="project" value="TreeGrafter"/>
</dbReference>
<evidence type="ECO:0008006" key="6">
    <source>
        <dbReference type="Google" id="ProtNLM"/>
    </source>
</evidence>
<protein>
    <recommendedName>
        <fullName evidence="6">Glycosyltransferase</fullName>
    </recommendedName>
</protein>
<evidence type="ECO:0000313" key="5">
    <source>
        <dbReference type="Proteomes" id="UP001230188"/>
    </source>
</evidence>
<dbReference type="InterPro" id="IPR008630">
    <property type="entry name" value="Glyco_trans_34"/>
</dbReference>
<reference evidence="4" key="1">
    <citation type="submission" date="2023-01" db="EMBL/GenBank/DDBJ databases">
        <title>Metagenome sequencing of chrysophaentin producing Chrysophaeum taylorii.</title>
        <authorList>
            <person name="Davison J."/>
            <person name="Bewley C."/>
        </authorList>
    </citation>
    <scope>NUCLEOTIDE SEQUENCE</scope>
    <source>
        <strain evidence="4">NIES-1699</strain>
    </source>
</reference>
<dbReference type="EMBL" id="JAQMWT010000524">
    <property type="protein sequence ID" value="KAJ8600358.1"/>
    <property type="molecule type" value="Genomic_DNA"/>
</dbReference>
<accession>A0AAD7XI92</accession>
<evidence type="ECO:0000256" key="1">
    <source>
        <dbReference type="ARBA" id="ARBA00005664"/>
    </source>
</evidence>
<comment type="caution">
    <text evidence="4">The sequence shown here is derived from an EMBL/GenBank/DDBJ whole genome shotgun (WGS) entry which is preliminary data.</text>
</comment>
<evidence type="ECO:0000256" key="2">
    <source>
        <dbReference type="ARBA" id="ARBA00022676"/>
    </source>
</evidence>
<evidence type="ECO:0000313" key="4">
    <source>
        <dbReference type="EMBL" id="KAJ8600358.1"/>
    </source>
</evidence>
<gene>
    <name evidence="4" type="ORF">CTAYLR_000688</name>
</gene>
<organism evidence="4 5">
    <name type="scientific">Chrysophaeum taylorii</name>
    <dbReference type="NCBI Taxonomy" id="2483200"/>
    <lineage>
        <taxon>Eukaryota</taxon>
        <taxon>Sar</taxon>
        <taxon>Stramenopiles</taxon>
        <taxon>Ochrophyta</taxon>
        <taxon>Pelagophyceae</taxon>
        <taxon>Pelagomonadales</taxon>
        <taxon>Pelagomonadaceae</taxon>
        <taxon>Chrysophaeum</taxon>
    </lineage>
</organism>
<dbReference type="AlphaFoldDB" id="A0AAD7XI92"/>
<keyword evidence="5" id="KW-1185">Reference proteome</keyword>
<dbReference type="GO" id="GO:0016757">
    <property type="term" value="F:glycosyltransferase activity"/>
    <property type="evidence" value="ECO:0007669"/>
    <property type="project" value="UniProtKB-KW"/>
</dbReference>
<name>A0AAD7XI92_9STRA</name>
<dbReference type="PANTHER" id="PTHR31306:SF4">
    <property type="entry name" value="ALPHA-1,2-GALACTOSYLTRANSFERASE"/>
    <property type="match status" value="1"/>
</dbReference>